<evidence type="ECO:0000313" key="1">
    <source>
        <dbReference type="EMBL" id="MBF4436788.1"/>
    </source>
</evidence>
<dbReference type="AlphaFoldDB" id="A0AAW4BM89"/>
<feature type="non-terminal residue" evidence="1">
    <location>
        <position position="1"/>
    </location>
</feature>
<dbReference type="EMBL" id="SCLC01000363">
    <property type="protein sequence ID" value="MBF4436788.1"/>
    <property type="molecule type" value="Genomic_DNA"/>
</dbReference>
<accession>A0AAW4BM89</accession>
<name>A0AAW4BM89_VIBAN</name>
<proteinExistence type="predicted"/>
<organism evidence="1 2">
    <name type="scientific">Vibrio anguillarum</name>
    <name type="common">Listonella anguillarum</name>
    <dbReference type="NCBI Taxonomy" id="55601"/>
    <lineage>
        <taxon>Bacteria</taxon>
        <taxon>Pseudomonadati</taxon>
        <taxon>Pseudomonadota</taxon>
        <taxon>Gammaproteobacteria</taxon>
        <taxon>Vibrionales</taxon>
        <taxon>Vibrionaceae</taxon>
        <taxon>Vibrio</taxon>
    </lineage>
</organism>
<dbReference type="SUPFAM" id="SSF110997">
    <property type="entry name" value="Sporulation related repeat"/>
    <property type="match status" value="1"/>
</dbReference>
<sequence>TGMKGKVVTQQWEIILAVFSRASDALRLSTELKQAGYESFTREMEHGVELYLHAGDDLNTIRKLKNELNVRFGLNATIKRALK</sequence>
<dbReference type="GO" id="GO:0042834">
    <property type="term" value="F:peptidoglycan binding"/>
    <property type="evidence" value="ECO:0007669"/>
    <property type="project" value="InterPro"/>
</dbReference>
<comment type="caution">
    <text evidence="1">The sequence shown here is derived from an EMBL/GenBank/DDBJ whole genome shotgun (WGS) entry which is preliminary data.</text>
</comment>
<gene>
    <name evidence="1" type="ORF">ERJ77_20300</name>
</gene>
<dbReference type="InterPro" id="IPR036680">
    <property type="entry name" value="SPOR-like_sf"/>
</dbReference>
<dbReference type="Proteomes" id="UP000786185">
    <property type="component" value="Unassembled WGS sequence"/>
</dbReference>
<reference evidence="1" key="1">
    <citation type="journal article" date="2021" name="PeerJ">
        <title>Analysis of 44 Vibrio anguillarum genomes reveals high genetic diversity.</title>
        <authorList>
            <person name="Hansen M.J."/>
            <person name="Dalsgaard I."/>
        </authorList>
    </citation>
    <scope>NUCLEOTIDE SEQUENCE</scope>
    <source>
        <strain evidence="1">850617-1/1</strain>
    </source>
</reference>
<evidence type="ECO:0000313" key="2">
    <source>
        <dbReference type="Proteomes" id="UP000786185"/>
    </source>
</evidence>
<protein>
    <submittedName>
        <fullName evidence="1">SPOR domain-containing protein</fullName>
    </submittedName>
</protein>